<dbReference type="PANTHER" id="PTHR38674:SF1">
    <property type="entry name" value="ALKANE 1-MONOOXYGENASE 1"/>
    <property type="match status" value="1"/>
</dbReference>
<evidence type="ECO:0000256" key="2">
    <source>
        <dbReference type="ARBA" id="ARBA00010823"/>
    </source>
</evidence>
<gene>
    <name evidence="14" type="ORF">GFB49_06800</name>
</gene>
<keyword evidence="3" id="KW-1003">Cell membrane</keyword>
<dbReference type="EMBL" id="WIBF01000003">
    <property type="protein sequence ID" value="MQQ08155.1"/>
    <property type="molecule type" value="Genomic_DNA"/>
</dbReference>
<feature type="transmembrane region" description="Helical" evidence="12">
    <location>
        <begin position="223"/>
        <end position="248"/>
    </location>
</feature>
<evidence type="ECO:0000256" key="9">
    <source>
        <dbReference type="ARBA" id="ARBA00023004"/>
    </source>
</evidence>
<keyword evidence="9" id="KW-0408">Iron</keyword>
<feature type="transmembrane region" description="Helical" evidence="12">
    <location>
        <begin position="80"/>
        <end position="99"/>
    </location>
</feature>
<reference evidence="14 15" key="1">
    <citation type="submission" date="2019-10" db="EMBL/GenBank/DDBJ databases">
        <title>Epibacterium sp. nov., isolated from seawater.</title>
        <authorList>
            <person name="Zhang X."/>
            <person name="Li N."/>
        </authorList>
    </citation>
    <scope>NUCLEOTIDE SEQUENCE [LARGE SCALE GENOMIC DNA]</scope>
    <source>
        <strain evidence="14 15">SM1979</strain>
    </source>
</reference>
<feature type="transmembrane region" description="Helical" evidence="12">
    <location>
        <begin position="111"/>
        <end position="130"/>
    </location>
</feature>
<accession>A0A843YEQ7</accession>
<keyword evidence="8" id="KW-0560">Oxidoreductase</keyword>
<evidence type="ECO:0000256" key="10">
    <source>
        <dbReference type="ARBA" id="ARBA00023033"/>
    </source>
</evidence>
<comment type="subcellular location">
    <subcellularLocation>
        <location evidence="1">Cell inner membrane</location>
        <topology evidence="1">Multi-pass membrane protein</topology>
    </subcellularLocation>
</comment>
<keyword evidence="11 12" id="KW-0472">Membrane</keyword>
<dbReference type="Proteomes" id="UP000444174">
    <property type="component" value="Unassembled WGS sequence"/>
</dbReference>
<evidence type="ECO:0000313" key="15">
    <source>
        <dbReference type="Proteomes" id="UP000444174"/>
    </source>
</evidence>
<name>A0A843YEQ7_9RHOB</name>
<protein>
    <submittedName>
        <fullName evidence="14">Alkane 1-monooxygenase</fullName>
    </submittedName>
</protein>
<dbReference type="Pfam" id="PF00487">
    <property type="entry name" value="FA_desaturase"/>
    <property type="match status" value="1"/>
</dbReference>
<feature type="domain" description="Fatty acid desaturase" evidence="13">
    <location>
        <begin position="112"/>
        <end position="336"/>
    </location>
</feature>
<feature type="transmembrane region" description="Helical" evidence="12">
    <location>
        <begin position="12"/>
        <end position="35"/>
    </location>
</feature>
<comment type="similarity">
    <text evidence="2">Belongs to the fatty acid desaturase type 1 family. AlkB subfamily.</text>
</comment>
<evidence type="ECO:0000256" key="4">
    <source>
        <dbReference type="ARBA" id="ARBA00022519"/>
    </source>
</evidence>
<dbReference type="GO" id="GO:0046872">
    <property type="term" value="F:metal ion binding"/>
    <property type="evidence" value="ECO:0007669"/>
    <property type="project" value="UniProtKB-KW"/>
</dbReference>
<dbReference type="AlphaFoldDB" id="A0A843YEQ7"/>
<proteinExistence type="inferred from homology"/>
<sequence>MSSTAPLSDLSAWRSALPFWLSFLLVPLLWIAAIYGGLWVILPPLVTWYLFAALDAVLGLNNENPDPETPDSALTWYRRLTIAWVPVQFVTLFGVIYLVSGSQTLNGWEKFGVFFGMGVLSGTIGINYSHELMHQRNKIERWLGDILLAMVLYSHFRSEHLLVHHRYVGTPRDPVTARYNEGFHRFYPRVLWQSWHSSFQAERDMLARKSRPWTDLSNPFFRYWALQAVMLGLAFGVGGAAGVLLFLVQAGVAIWQLEVINYVEHYGLTRRHLGDGRYEHVKPHHSWNAAHRATNWLLINLQRHSDHHYKPDRRFPLLQTYDPNEAPQLPYGYPIMAMAAMVPPVWRRVMNPKVRAWRKQYYPDITEWTDYNKASHPPPR</sequence>
<dbReference type="GO" id="GO:0006629">
    <property type="term" value="P:lipid metabolic process"/>
    <property type="evidence" value="ECO:0007669"/>
    <property type="project" value="InterPro"/>
</dbReference>
<comment type="caution">
    <text evidence="14">The sequence shown here is derived from an EMBL/GenBank/DDBJ whole genome shotgun (WGS) entry which is preliminary data.</text>
</comment>
<evidence type="ECO:0000256" key="1">
    <source>
        <dbReference type="ARBA" id="ARBA00004429"/>
    </source>
</evidence>
<dbReference type="InterPro" id="IPR033885">
    <property type="entry name" value="AlkB/XylM"/>
</dbReference>
<keyword evidence="10 14" id="KW-0503">Monooxygenase</keyword>
<evidence type="ECO:0000256" key="6">
    <source>
        <dbReference type="ARBA" id="ARBA00022723"/>
    </source>
</evidence>
<keyword evidence="5 12" id="KW-0812">Transmembrane</keyword>
<keyword evidence="15" id="KW-1185">Reference proteome</keyword>
<keyword evidence="4" id="KW-0997">Cell inner membrane</keyword>
<evidence type="ECO:0000256" key="7">
    <source>
        <dbReference type="ARBA" id="ARBA00022989"/>
    </source>
</evidence>
<dbReference type="RefSeq" id="WP_153215111.1">
    <property type="nucleotide sequence ID" value="NZ_WIBF01000003.1"/>
</dbReference>
<dbReference type="GO" id="GO:0004497">
    <property type="term" value="F:monooxygenase activity"/>
    <property type="evidence" value="ECO:0007669"/>
    <property type="project" value="UniProtKB-KW"/>
</dbReference>
<evidence type="ECO:0000256" key="5">
    <source>
        <dbReference type="ARBA" id="ARBA00022692"/>
    </source>
</evidence>
<evidence type="ECO:0000256" key="11">
    <source>
        <dbReference type="ARBA" id="ARBA00023136"/>
    </source>
</evidence>
<evidence type="ECO:0000256" key="12">
    <source>
        <dbReference type="SAM" id="Phobius"/>
    </source>
</evidence>
<dbReference type="CDD" id="cd03512">
    <property type="entry name" value="Alkane-hydroxylase"/>
    <property type="match status" value="1"/>
</dbReference>
<evidence type="ECO:0000256" key="8">
    <source>
        <dbReference type="ARBA" id="ARBA00023002"/>
    </source>
</evidence>
<organism evidence="14 15">
    <name type="scientific">Tritonibacter litoralis</name>
    <dbReference type="NCBI Taxonomy" id="2662264"/>
    <lineage>
        <taxon>Bacteria</taxon>
        <taxon>Pseudomonadati</taxon>
        <taxon>Pseudomonadota</taxon>
        <taxon>Alphaproteobacteria</taxon>
        <taxon>Rhodobacterales</taxon>
        <taxon>Paracoccaceae</taxon>
        <taxon>Tritonibacter</taxon>
    </lineage>
</organism>
<dbReference type="GO" id="GO:0005886">
    <property type="term" value="C:plasma membrane"/>
    <property type="evidence" value="ECO:0007669"/>
    <property type="project" value="UniProtKB-SubCell"/>
</dbReference>
<evidence type="ECO:0000259" key="13">
    <source>
        <dbReference type="Pfam" id="PF00487"/>
    </source>
</evidence>
<dbReference type="PANTHER" id="PTHR38674">
    <property type="entry name" value="ALKANE 1-MONOOXYGENASE 1"/>
    <property type="match status" value="1"/>
</dbReference>
<dbReference type="InterPro" id="IPR005804">
    <property type="entry name" value="FA_desaturase_dom"/>
</dbReference>
<keyword evidence="6" id="KW-0479">Metal-binding</keyword>
<evidence type="ECO:0000313" key="14">
    <source>
        <dbReference type="EMBL" id="MQQ08155.1"/>
    </source>
</evidence>
<evidence type="ECO:0000256" key="3">
    <source>
        <dbReference type="ARBA" id="ARBA00022475"/>
    </source>
</evidence>
<keyword evidence="7 12" id="KW-1133">Transmembrane helix</keyword>